<keyword evidence="3" id="KW-0378">Hydrolase</keyword>
<dbReference type="Proteomes" id="UP000318017">
    <property type="component" value="Chromosome"/>
</dbReference>
<dbReference type="InterPro" id="IPR004722">
    <property type="entry name" value="DHOase"/>
</dbReference>
<dbReference type="Pfam" id="PF12890">
    <property type="entry name" value="DHOase"/>
    <property type="match status" value="1"/>
</dbReference>
<keyword evidence="4" id="KW-1185">Reference proteome</keyword>
<evidence type="ECO:0000313" key="4">
    <source>
        <dbReference type="Proteomes" id="UP000318017"/>
    </source>
</evidence>
<dbReference type="SUPFAM" id="SSF51338">
    <property type="entry name" value="Composite domain of metallo-dependent hydrolases"/>
    <property type="match status" value="1"/>
</dbReference>
<gene>
    <name evidence="3" type="primary">pyrC</name>
    <name evidence="3" type="ORF">Q31a_62600</name>
</gene>
<sequence length="439" mass="46752">MTVHSSDEHWLIEKGLIVDPRQGLERLGRLLISGGKIAALDPMDDALPAGCRRVDASGCIVAPGLVDLASELGEPGCEENETIASGTLAAVAGGFTSLACAANTDPPIDTAAAVEFVRQKAARAGHCRVYPIGCVSKGRAGEELAEIGALVEAGAIALSDTPRPISNTALLRRALEYCQMFDRPIFDRPEVTSLTRGGVMHEGMMQLVLALAPMPAEAEDLATSRDLRLLETTGGRLHLSSISTAGSVELVTRSKKRGTVVSVGVRIANLCFEDELLRSFDSNLKVNPPLRSREHIDACIAALVDGQIDVLTSGHQPKSLEKKMQELDVVPFGMTTLDTALSLVITHLVQPGILGWRRVIECMSSAPAEVLGINAGCLSVGKPADVVVIDPHVKWTVEPAALHSRSRNTPLLGKELQGRARYVWVGGKPMYGMEDPDVS</sequence>
<reference evidence="3 4" key="1">
    <citation type="submission" date="2019-02" db="EMBL/GenBank/DDBJ databases">
        <title>Deep-cultivation of Planctomycetes and their phenomic and genomic characterization uncovers novel biology.</title>
        <authorList>
            <person name="Wiegand S."/>
            <person name="Jogler M."/>
            <person name="Boedeker C."/>
            <person name="Pinto D."/>
            <person name="Vollmers J."/>
            <person name="Rivas-Marin E."/>
            <person name="Kohn T."/>
            <person name="Peeters S.H."/>
            <person name="Heuer A."/>
            <person name="Rast P."/>
            <person name="Oberbeckmann S."/>
            <person name="Bunk B."/>
            <person name="Jeske O."/>
            <person name="Meyerdierks A."/>
            <person name="Storesund J.E."/>
            <person name="Kallscheuer N."/>
            <person name="Luecker S."/>
            <person name="Lage O.M."/>
            <person name="Pohl T."/>
            <person name="Merkel B.J."/>
            <person name="Hornburger P."/>
            <person name="Mueller R.-W."/>
            <person name="Bruemmer F."/>
            <person name="Labrenz M."/>
            <person name="Spormann A.M."/>
            <person name="Op den Camp H."/>
            <person name="Overmann J."/>
            <person name="Amann R."/>
            <person name="Jetten M.S.M."/>
            <person name="Mascher T."/>
            <person name="Medema M.H."/>
            <person name="Devos D.P."/>
            <person name="Kaster A.-K."/>
            <person name="Ovreas L."/>
            <person name="Rohde M."/>
            <person name="Galperin M.Y."/>
            <person name="Jogler C."/>
        </authorList>
    </citation>
    <scope>NUCLEOTIDE SEQUENCE [LARGE SCALE GENOMIC DNA]</scope>
    <source>
        <strain evidence="3 4">Q31a</strain>
    </source>
</reference>
<keyword evidence="1" id="KW-0665">Pyrimidine biosynthesis</keyword>
<dbReference type="CDD" id="cd01317">
    <property type="entry name" value="DHOase_IIa"/>
    <property type="match status" value="1"/>
</dbReference>
<dbReference type="OrthoDB" id="9765462at2"/>
<organism evidence="3 4">
    <name type="scientific">Aureliella helgolandensis</name>
    <dbReference type="NCBI Taxonomy" id="2527968"/>
    <lineage>
        <taxon>Bacteria</taxon>
        <taxon>Pseudomonadati</taxon>
        <taxon>Planctomycetota</taxon>
        <taxon>Planctomycetia</taxon>
        <taxon>Pirellulales</taxon>
        <taxon>Pirellulaceae</taxon>
        <taxon>Aureliella</taxon>
    </lineage>
</organism>
<dbReference type="InterPro" id="IPR032466">
    <property type="entry name" value="Metal_Hydrolase"/>
</dbReference>
<dbReference type="GO" id="GO:0004151">
    <property type="term" value="F:dihydroorotase activity"/>
    <property type="evidence" value="ECO:0007669"/>
    <property type="project" value="UniProtKB-EC"/>
</dbReference>
<dbReference type="InterPro" id="IPR050138">
    <property type="entry name" value="DHOase/Allantoinase_Hydrolase"/>
</dbReference>
<accession>A0A518GH08</accession>
<dbReference type="GO" id="GO:0006221">
    <property type="term" value="P:pyrimidine nucleotide biosynthetic process"/>
    <property type="evidence" value="ECO:0007669"/>
    <property type="project" value="UniProtKB-KW"/>
</dbReference>
<dbReference type="EC" id="3.5.2.3" evidence="3"/>
<dbReference type="Gene3D" id="2.30.40.10">
    <property type="entry name" value="Urease, subunit C, domain 1"/>
    <property type="match status" value="1"/>
</dbReference>
<dbReference type="PANTHER" id="PTHR43668:SF2">
    <property type="entry name" value="ALLANTOINASE"/>
    <property type="match status" value="1"/>
</dbReference>
<dbReference type="GO" id="GO:0046872">
    <property type="term" value="F:metal ion binding"/>
    <property type="evidence" value="ECO:0007669"/>
    <property type="project" value="InterPro"/>
</dbReference>
<feature type="domain" description="Dihydroorotase catalytic" evidence="2">
    <location>
        <begin position="60"/>
        <end position="245"/>
    </location>
</feature>
<name>A0A518GH08_9BACT</name>
<dbReference type="GO" id="GO:0005737">
    <property type="term" value="C:cytoplasm"/>
    <property type="evidence" value="ECO:0007669"/>
    <property type="project" value="TreeGrafter"/>
</dbReference>
<dbReference type="PANTHER" id="PTHR43668">
    <property type="entry name" value="ALLANTOINASE"/>
    <property type="match status" value="1"/>
</dbReference>
<evidence type="ECO:0000259" key="2">
    <source>
        <dbReference type="Pfam" id="PF12890"/>
    </source>
</evidence>
<dbReference type="GO" id="GO:0004038">
    <property type="term" value="F:allantoinase activity"/>
    <property type="evidence" value="ECO:0007669"/>
    <property type="project" value="TreeGrafter"/>
</dbReference>
<dbReference type="KEGG" id="ahel:Q31a_62600"/>
<dbReference type="RefSeq" id="WP_145085927.1">
    <property type="nucleotide sequence ID" value="NZ_CP036298.1"/>
</dbReference>
<dbReference type="InterPro" id="IPR024403">
    <property type="entry name" value="DHOase_cat"/>
</dbReference>
<dbReference type="SUPFAM" id="SSF51556">
    <property type="entry name" value="Metallo-dependent hydrolases"/>
    <property type="match status" value="1"/>
</dbReference>
<dbReference type="AlphaFoldDB" id="A0A518GH08"/>
<evidence type="ECO:0000313" key="3">
    <source>
        <dbReference type="EMBL" id="QDV27867.1"/>
    </source>
</evidence>
<dbReference type="EMBL" id="CP036298">
    <property type="protein sequence ID" value="QDV27867.1"/>
    <property type="molecule type" value="Genomic_DNA"/>
</dbReference>
<dbReference type="Gene3D" id="3.20.20.140">
    <property type="entry name" value="Metal-dependent hydrolases"/>
    <property type="match status" value="1"/>
</dbReference>
<protein>
    <submittedName>
        <fullName evidence="3">Dihydroorotase</fullName>
        <ecNumber evidence="3">3.5.2.3</ecNumber>
    </submittedName>
</protein>
<evidence type="ECO:0000256" key="1">
    <source>
        <dbReference type="ARBA" id="ARBA00022975"/>
    </source>
</evidence>
<dbReference type="InterPro" id="IPR011059">
    <property type="entry name" value="Metal-dep_hydrolase_composite"/>
</dbReference>
<proteinExistence type="predicted"/>
<dbReference type="NCBIfam" id="TIGR00857">
    <property type="entry name" value="pyrC_multi"/>
    <property type="match status" value="1"/>
</dbReference>
<dbReference type="GO" id="GO:0006145">
    <property type="term" value="P:purine nucleobase catabolic process"/>
    <property type="evidence" value="ECO:0007669"/>
    <property type="project" value="TreeGrafter"/>
</dbReference>